<reference evidence="1" key="1">
    <citation type="submission" date="2015-01" db="EMBL/GenBank/DDBJ databases">
        <authorList>
            <person name="Durling Mikael"/>
        </authorList>
    </citation>
    <scope>NUCLEOTIDE SEQUENCE</scope>
</reference>
<protein>
    <submittedName>
        <fullName evidence="1">Uncharacterized protein</fullName>
    </submittedName>
</protein>
<dbReference type="EMBL" id="CDPU01000073">
    <property type="protein sequence ID" value="CEO56726.1"/>
    <property type="molecule type" value="Genomic_DNA"/>
</dbReference>
<organism evidence="1">
    <name type="scientific">Bionectria ochroleuca</name>
    <name type="common">Gliocladium roseum</name>
    <dbReference type="NCBI Taxonomy" id="29856"/>
    <lineage>
        <taxon>Eukaryota</taxon>
        <taxon>Fungi</taxon>
        <taxon>Dikarya</taxon>
        <taxon>Ascomycota</taxon>
        <taxon>Pezizomycotina</taxon>
        <taxon>Sordariomycetes</taxon>
        <taxon>Hypocreomycetidae</taxon>
        <taxon>Hypocreales</taxon>
        <taxon>Bionectriaceae</taxon>
        <taxon>Clonostachys</taxon>
    </lineage>
</organism>
<name>A0A0B7KPK2_BIOOC</name>
<accession>A0A0B7KPK2</accession>
<evidence type="ECO:0000313" key="1">
    <source>
        <dbReference type="EMBL" id="CEO56726.1"/>
    </source>
</evidence>
<sequence length="183" mass="20814">MQETELCDGGDGPECSDLGNVEIPPTIKHRSTYNQSDFDFNPYEVIQHLLFEYKSSNFKVLLEGYKREIEKTTHPLCLREMESSLVGAALEYSNDRLDYIQFCYCLITGALQAQKASGSSPTDPNQTSSIVKYYDELWAEVCENSQQISVSEEREALLAKLACPSWPLSRLRRDIENISLERA</sequence>
<dbReference type="AlphaFoldDB" id="A0A0B7KPK2"/>
<gene>
    <name evidence="1" type="ORF">BN869_000012784_1</name>
</gene>
<proteinExistence type="predicted"/>